<feature type="compositionally biased region" description="Polar residues" evidence="6">
    <location>
        <begin position="331"/>
        <end position="354"/>
    </location>
</feature>
<dbReference type="GO" id="GO:0098957">
    <property type="term" value="P:anterograde axonal transport of mitochondrion"/>
    <property type="evidence" value="ECO:0007669"/>
    <property type="project" value="TreeGrafter"/>
</dbReference>
<keyword evidence="3 5" id="KW-0175">Coiled coil</keyword>
<name>A0A4W4E3Y0_ELEEL</name>
<reference evidence="9" key="3">
    <citation type="submission" date="2020-05" db="EMBL/GenBank/DDBJ databases">
        <title>Electrophorus electricus (electric eel) genome, fEleEle1, primary haplotype.</title>
        <authorList>
            <person name="Myers G."/>
            <person name="Meyer A."/>
            <person name="Fedrigo O."/>
            <person name="Formenti G."/>
            <person name="Rhie A."/>
            <person name="Tracey A."/>
            <person name="Sims Y."/>
            <person name="Jarvis E.D."/>
        </authorList>
    </citation>
    <scope>NUCLEOTIDE SEQUENCE [LARGE SCALE GENOMIC DNA]</scope>
</reference>
<dbReference type="Proteomes" id="UP000314983">
    <property type="component" value="Chromosome 3"/>
</dbReference>
<evidence type="ECO:0000256" key="4">
    <source>
        <dbReference type="ARBA" id="ARBA00023128"/>
    </source>
</evidence>
<keyword evidence="10" id="KW-1185">Reference proteome</keyword>
<keyword evidence="4" id="KW-0496">Mitochondrion</keyword>
<feature type="coiled-coil region" evidence="5">
    <location>
        <begin position="29"/>
        <end position="70"/>
    </location>
</feature>
<evidence type="ECO:0000259" key="8">
    <source>
        <dbReference type="SMART" id="SM01424"/>
    </source>
</evidence>
<gene>
    <name evidence="9" type="primary">TRAK2</name>
</gene>
<dbReference type="GO" id="GO:0047496">
    <property type="term" value="P:vesicle transport along microtubule"/>
    <property type="evidence" value="ECO:0007669"/>
    <property type="project" value="TreeGrafter"/>
</dbReference>
<reference evidence="9" key="5">
    <citation type="submission" date="2025-09" db="UniProtKB">
        <authorList>
            <consortium name="Ensembl"/>
        </authorList>
    </citation>
    <scope>IDENTIFICATION</scope>
</reference>
<dbReference type="SMART" id="SM01423">
    <property type="entry name" value="Milton"/>
    <property type="match status" value="1"/>
</dbReference>
<dbReference type="GO" id="GO:0017022">
    <property type="term" value="F:myosin binding"/>
    <property type="evidence" value="ECO:0007669"/>
    <property type="project" value="TreeGrafter"/>
</dbReference>
<proteinExistence type="inferred from homology"/>
<evidence type="ECO:0000313" key="9">
    <source>
        <dbReference type="Ensembl" id="ENSEEEP00000006369.2"/>
    </source>
</evidence>
<protein>
    <recommendedName>
        <fullName evidence="11">Trafficking protein, kinesin binding 2</fullName>
    </recommendedName>
</protein>
<dbReference type="SMART" id="SM01424">
    <property type="entry name" value="HAP1_N"/>
    <property type="match status" value="1"/>
</dbReference>
<feature type="domain" description="Trafficking kinesin-binding protein C-terminal" evidence="7">
    <location>
        <begin position="304"/>
        <end position="438"/>
    </location>
</feature>
<evidence type="ECO:0000256" key="3">
    <source>
        <dbReference type="ARBA" id="ARBA00023054"/>
    </source>
</evidence>
<feature type="coiled-coil region" evidence="5">
    <location>
        <begin position="99"/>
        <end position="140"/>
    </location>
</feature>
<reference evidence="10" key="2">
    <citation type="journal article" date="2017" name="Sci. Adv.">
        <title>A tail of two voltages: Proteomic comparison of the three electric organs of the electric eel.</title>
        <authorList>
            <person name="Traeger L.L."/>
            <person name="Sabat G."/>
            <person name="Barrett-Wilt G.A."/>
            <person name="Wells G.B."/>
            <person name="Sussman M.R."/>
        </authorList>
    </citation>
    <scope>NUCLEOTIDE SEQUENCE [LARGE SCALE GENOMIC DNA]</scope>
</reference>
<dbReference type="AlphaFoldDB" id="A0A4W4E3Y0"/>
<comment type="subcellular location">
    <subcellularLocation>
        <location evidence="1">Mitochondrion</location>
    </subcellularLocation>
</comment>
<comment type="similarity">
    <text evidence="2">Belongs to the milton family.</text>
</comment>
<dbReference type="InterPro" id="IPR006933">
    <property type="entry name" value="HAP1_N"/>
</dbReference>
<dbReference type="Pfam" id="PF04849">
    <property type="entry name" value="HAP1_N"/>
    <property type="match status" value="1"/>
</dbReference>
<dbReference type="GO" id="GO:0030425">
    <property type="term" value="C:dendrite"/>
    <property type="evidence" value="ECO:0007669"/>
    <property type="project" value="TreeGrafter"/>
</dbReference>
<reference evidence="10" key="1">
    <citation type="journal article" date="2014" name="Science">
        <title>Nonhuman genetics. Genomic basis for the convergent evolution of electric organs.</title>
        <authorList>
            <person name="Gallant J.R."/>
            <person name="Traeger L.L."/>
            <person name="Volkening J.D."/>
            <person name="Moffett H."/>
            <person name="Chen P.H."/>
            <person name="Novina C.D."/>
            <person name="Phillips G.N.Jr."/>
            <person name="Anand R."/>
            <person name="Wells G.B."/>
            <person name="Pinch M."/>
            <person name="Guth R."/>
            <person name="Unguez G.A."/>
            <person name="Albert J.S."/>
            <person name="Zakon H.H."/>
            <person name="Samanta M.P."/>
            <person name="Sussman M.R."/>
        </authorList>
    </citation>
    <scope>NUCLEOTIDE SEQUENCE [LARGE SCALE GENOMIC DNA]</scope>
</reference>
<dbReference type="InterPro" id="IPR051946">
    <property type="entry name" value="Intracell_Traff-Reg"/>
</dbReference>
<feature type="coiled-coil region" evidence="5">
    <location>
        <begin position="180"/>
        <end position="249"/>
    </location>
</feature>
<dbReference type="GeneTree" id="ENSGT00940000158202"/>
<dbReference type="Pfam" id="PF12448">
    <property type="entry name" value="Milton"/>
    <property type="match status" value="1"/>
</dbReference>
<accession>A0A4W4E3Y0</accession>
<dbReference type="PANTHER" id="PTHR15751:SF13">
    <property type="entry name" value="TRAFFICKING KINESIN-BINDING PROTEIN 2"/>
    <property type="match status" value="1"/>
</dbReference>
<dbReference type="GO" id="GO:0031410">
    <property type="term" value="C:cytoplasmic vesicle"/>
    <property type="evidence" value="ECO:0007669"/>
    <property type="project" value="TreeGrafter"/>
</dbReference>
<feature type="region of interest" description="Disordered" evidence="6">
    <location>
        <begin position="331"/>
        <end position="355"/>
    </location>
</feature>
<dbReference type="GO" id="GO:0006605">
    <property type="term" value="P:protein targeting"/>
    <property type="evidence" value="ECO:0007669"/>
    <property type="project" value="TreeGrafter"/>
</dbReference>
<evidence type="ECO:0008006" key="11">
    <source>
        <dbReference type="Google" id="ProtNLM"/>
    </source>
</evidence>
<dbReference type="InterPro" id="IPR022154">
    <property type="entry name" value="TRAK1/2_C"/>
</dbReference>
<dbReference type="GO" id="GO:1904115">
    <property type="term" value="C:axon cytoplasm"/>
    <property type="evidence" value="ECO:0007669"/>
    <property type="project" value="GOC"/>
</dbReference>
<dbReference type="GO" id="GO:0005739">
    <property type="term" value="C:mitochondrion"/>
    <property type="evidence" value="ECO:0007669"/>
    <property type="project" value="UniProtKB-SubCell"/>
</dbReference>
<feature type="domain" description="HAP1 N-terminal" evidence="8">
    <location>
        <begin position="1"/>
        <end position="249"/>
    </location>
</feature>
<evidence type="ECO:0000313" key="10">
    <source>
        <dbReference type="Proteomes" id="UP000314983"/>
    </source>
</evidence>
<dbReference type="Ensembl" id="ENSEEET00000006458.2">
    <property type="protein sequence ID" value="ENSEEEP00000006369.2"/>
    <property type="gene ID" value="ENSEEEG00000003382.2"/>
</dbReference>
<evidence type="ECO:0000256" key="2">
    <source>
        <dbReference type="ARBA" id="ARBA00007007"/>
    </source>
</evidence>
<evidence type="ECO:0000259" key="7">
    <source>
        <dbReference type="SMART" id="SM01423"/>
    </source>
</evidence>
<reference evidence="9" key="4">
    <citation type="submission" date="2025-08" db="UniProtKB">
        <authorList>
            <consortium name="Ensembl"/>
        </authorList>
    </citation>
    <scope>IDENTIFICATION</scope>
</reference>
<dbReference type="GO" id="GO:0022008">
    <property type="term" value="P:neurogenesis"/>
    <property type="evidence" value="ECO:0007669"/>
    <property type="project" value="TreeGrafter"/>
</dbReference>
<dbReference type="GO" id="GO:0048311">
    <property type="term" value="P:mitochondrion distribution"/>
    <property type="evidence" value="ECO:0007669"/>
    <property type="project" value="TreeGrafter"/>
</dbReference>
<evidence type="ECO:0000256" key="5">
    <source>
        <dbReference type="SAM" id="Coils"/>
    </source>
</evidence>
<dbReference type="GO" id="GO:0050811">
    <property type="term" value="F:GABA receptor binding"/>
    <property type="evidence" value="ECO:0007669"/>
    <property type="project" value="TreeGrafter"/>
</dbReference>
<organism evidence="9 10">
    <name type="scientific">Electrophorus electricus</name>
    <name type="common">Electric eel</name>
    <name type="synonym">Gymnotus electricus</name>
    <dbReference type="NCBI Taxonomy" id="8005"/>
    <lineage>
        <taxon>Eukaryota</taxon>
        <taxon>Metazoa</taxon>
        <taxon>Chordata</taxon>
        <taxon>Craniata</taxon>
        <taxon>Vertebrata</taxon>
        <taxon>Euteleostomi</taxon>
        <taxon>Actinopterygii</taxon>
        <taxon>Neopterygii</taxon>
        <taxon>Teleostei</taxon>
        <taxon>Ostariophysi</taxon>
        <taxon>Gymnotiformes</taxon>
        <taxon>Gymnotoidei</taxon>
        <taxon>Gymnotidae</taxon>
        <taxon>Electrophorus</taxon>
    </lineage>
</organism>
<evidence type="ECO:0000256" key="1">
    <source>
        <dbReference type="ARBA" id="ARBA00004173"/>
    </source>
</evidence>
<evidence type="ECO:0000256" key="6">
    <source>
        <dbReference type="SAM" id="MobiDB-lite"/>
    </source>
</evidence>
<dbReference type="PANTHER" id="PTHR15751">
    <property type="entry name" value="TRAFFICKING KINESIN-BINDING PROTEIN"/>
    <property type="match status" value="1"/>
</dbReference>
<sequence>MTKTYNDIDVVTHLLAERDRDLELAARIGQSLLQRNRLLQEHNDSLEEQLAQALDQVHQLQHDLVKKEDLLRMVASASEESETDSSCSTPLRNVSPAAASHVLGQLELLQSKLQHLEEENHTLRSEASRLKEETVTYEEKEQHLVSDCVKELRDSNSQMVTLAEELAHKNETVVRHQEEITLLLSQIVELQHRVKELALEKEELRIHLQASKDAQRQLTAELKDMADRNVECVEMLQETQEEVKDLRNKTSAHAGTRRHLTYGLYPRDSLAAEIEGTMRRELSVDEESPYARVFQTVRSVRAAVGREVAPPIPGSGHCGTVMTALPFPSHTNRTQEPNTYQNLPDESQLGQPGSPTGRDLVSALHRLSLRRQNFLCEHQYFQAERDRKLQELAGAESECGGSGRSSSFSSLSEFSLTSSCFKSFLPEKLQIVKPMEGSLTLYHWQQLAKPHLATILDPHPGVVTKGFRTLPQDTVYRLSDFSVHTPRPSSCFDSTVNPGKCQSSTFSTYTFTTCRILHPSDVTQVTPRYDWHCLF</sequence>